<keyword evidence="2" id="KW-0472">Membrane</keyword>
<dbReference type="EMBL" id="MFAQ01000004">
    <property type="protein sequence ID" value="OGD84003.1"/>
    <property type="molecule type" value="Genomic_DNA"/>
</dbReference>
<reference evidence="3 4" key="1">
    <citation type="journal article" date="2016" name="Nat. Commun.">
        <title>Thousands of microbial genomes shed light on interconnected biogeochemical processes in an aquifer system.</title>
        <authorList>
            <person name="Anantharaman K."/>
            <person name="Brown C.T."/>
            <person name="Hug L.A."/>
            <person name="Sharon I."/>
            <person name="Castelle C.J."/>
            <person name="Probst A.J."/>
            <person name="Thomas B.C."/>
            <person name="Singh A."/>
            <person name="Wilkins M.J."/>
            <person name="Karaoz U."/>
            <person name="Brodie E.L."/>
            <person name="Williams K.H."/>
            <person name="Hubbard S.S."/>
            <person name="Banfield J.F."/>
        </authorList>
    </citation>
    <scope>NUCLEOTIDE SEQUENCE [LARGE SCALE GENOMIC DNA]</scope>
</reference>
<comment type="caution">
    <text evidence="3">The sequence shown here is derived from an EMBL/GenBank/DDBJ whole genome shotgun (WGS) entry which is preliminary data.</text>
</comment>
<sequence length="268" mass="29557">MVEAKIVGYKKIFGLILPDWISEKMLRVFVVGVLSVLAMLLIAVFYVKPMFDDIVKLEASLKTESKALAVLEESKSGIDKLNVELNNSEKAKILASIPNSYSPDRAIFILREIANLTGVSIISYSLPSGVLLDTNQVESTTKRTNDLVNFTSYPIKIVVAAPVDVLLKFINKVETSLPYGIVSDLNLQEVTKLAKQAQSKNVQIAMELRYYQVSLGRINLNKIETLTEKNLETADLLQGFDLITVDEKSIEATGTALISTSSADMFGF</sequence>
<evidence type="ECO:0000256" key="1">
    <source>
        <dbReference type="SAM" id="Coils"/>
    </source>
</evidence>
<evidence type="ECO:0000313" key="4">
    <source>
        <dbReference type="Proteomes" id="UP000179237"/>
    </source>
</evidence>
<keyword evidence="1" id="KW-0175">Coiled coil</keyword>
<evidence type="ECO:0000313" key="3">
    <source>
        <dbReference type="EMBL" id="OGD84003.1"/>
    </source>
</evidence>
<dbReference type="Proteomes" id="UP000179237">
    <property type="component" value="Unassembled WGS sequence"/>
</dbReference>
<gene>
    <name evidence="3" type="ORF">A2572_00545</name>
</gene>
<dbReference type="AlphaFoldDB" id="A0A1F5FWL1"/>
<protein>
    <submittedName>
        <fullName evidence="3">Uncharacterized protein</fullName>
    </submittedName>
</protein>
<keyword evidence="2" id="KW-1133">Transmembrane helix</keyword>
<evidence type="ECO:0000256" key="2">
    <source>
        <dbReference type="SAM" id="Phobius"/>
    </source>
</evidence>
<accession>A0A1F5FWL1</accession>
<proteinExistence type="predicted"/>
<feature type="coiled-coil region" evidence="1">
    <location>
        <begin position="54"/>
        <end position="91"/>
    </location>
</feature>
<organism evidence="3 4">
    <name type="scientific">Candidatus Collierbacteria bacterium RIFOXYD1_FULL_40_9</name>
    <dbReference type="NCBI Taxonomy" id="1817731"/>
    <lineage>
        <taxon>Bacteria</taxon>
        <taxon>Candidatus Collieribacteriota</taxon>
    </lineage>
</organism>
<name>A0A1F5FWL1_9BACT</name>
<feature type="transmembrane region" description="Helical" evidence="2">
    <location>
        <begin position="25"/>
        <end position="47"/>
    </location>
</feature>
<keyword evidence="2" id="KW-0812">Transmembrane</keyword>